<gene>
    <name evidence="5" type="ORF">ACFQGB_19270</name>
</gene>
<name>A0ABD5VLC5_9EURY</name>
<dbReference type="Pfam" id="PF00571">
    <property type="entry name" value="CBS"/>
    <property type="match status" value="4"/>
</dbReference>
<evidence type="ECO:0000256" key="2">
    <source>
        <dbReference type="PROSITE-ProRule" id="PRU00703"/>
    </source>
</evidence>
<dbReference type="PANTHER" id="PTHR43080">
    <property type="entry name" value="CBS DOMAIN-CONTAINING PROTEIN CBSX3, MITOCHONDRIAL"/>
    <property type="match status" value="1"/>
</dbReference>
<dbReference type="InterPro" id="IPR046342">
    <property type="entry name" value="CBS_dom_sf"/>
</dbReference>
<dbReference type="Gene3D" id="3.10.580.10">
    <property type="entry name" value="CBS-domain"/>
    <property type="match status" value="2"/>
</dbReference>
<evidence type="ECO:0000256" key="1">
    <source>
        <dbReference type="ARBA" id="ARBA00023122"/>
    </source>
</evidence>
<feature type="domain" description="CBS" evidence="4">
    <location>
        <begin position="66"/>
        <end position="124"/>
    </location>
</feature>
<keyword evidence="6" id="KW-1185">Reference proteome</keyword>
<organism evidence="5 6">
    <name type="scientific">Halorubellus litoreus</name>
    <dbReference type="NCBI Taxonomy" id="755308"/>
    <lineage>
        <taxon>Archaea</taxon>
        <taxon>Methanobacteriati</taxon>
        <taxon>Methanobacteriota</taxon>
        <taxon>Stenosarchaea group</taxon>
        <taxon>Halobacteria</taxon>
        <taxon>Halobacteriales</taxon>
        <taxon>Halorubellaceae</taxon>
        <taxon>Halorubellus</taxon>
    </lineage>
</organism>
<keyword evidence="1 2" id="KW-0129">CBS domain</keyword>
<sequence>MDISEILSTRFTEFDIGAPLSKVAGAFENQELDAVVVTDGDEYRGLVSRRQLASSSNQPSAKVGSQVQHVPTVDRTEDVREVARLMIGSDAKTLPVLDGDQVFGVVTGDAVLEAVRPFLDAATVEDAYTSDLISATPETTIGKALNLLREAGIAHLPVVDGPELAGMLSLYDVIEFTTRGGTKSQGGSSGDFGGRGRGGGRNRSGAGAREGDSDRMLDIPVRNLMSDEVATVKRSAPLDTVVATMFEREISSLVVTDDDTGAPIGIITKTDVIDALTWERDDRNAVQVFGLDLLEGMNYDDVAALIEGMTSKYGEMTLIKASIELKERTEQTRGVPLVEARIRLTTDRGYFTADGEGYGAAHALRLAANAVERQLLKGKTYGQSKKRPSDDEQTELYGWWLGG</sequence>
<reference evidence="5 6" key="1">
    <citation type="journal article" date="2019" name="Int. J. Syst. Evol. Microbiol.">
        <title>The Global Catalogue of Microorganisms (GCM) 10K type strain sequencing project: providing services to taxonomists for standard genome sequencing and annotation.</title>
        <authorList>
            <consortium name="The Broad Institute Genomics Platform"/>
            <consortium name="The Broad Institute Genome Sequencing Center for Infectious Disease"/>
            <person name="Wu L."/>
            <person name="Ma J."/>
        </authorList>
    </citation>
    <scope>NUCLEOTIDE SEQUENCE [LARGE SCALE GENOMIC DNA]</scope>
    <source>
        <strain evidence="5 6">GX26</strain>
    </source>
</reference>
<protein>
    <submittedName>
        <fullName evidence="5">CBS domain-containing protein</fullName>
    </submittedName>
</protein>
<dbReference type="InterPro" id="IPR000644">
    <property type="entry name" value="CBS_dom"/>
</dbReference>
<proteinExistence type="predicted"/>
<evidence type="ECO:0000313" key="6">
    <source>
        <dbReference type="Proteomes" id="UP001596395"/>
    </source>
</evidence>
<evidence type="ECO:0000256" key="3">
    <source>
        <dbReference type="SAM" id="MobiDB-lite"/>
    </source>
</evidence>
<feature type="region of interest" description="Disordered" evidence="3">
    <location>
        <begin position="180"/>
        <end position="213"/>
    </location>
</feature>
<dbReference type="AlphaFoldDB" id="A0ABD5VLC5"/>
<comment type="caution">
    <text evidence="5">The sequence shown here is derived from an EMBL/GenBank/DDBJ whole genome shotgun (WGS) entry which is preliminary data.</text>
</comment>
<dbReference type="Proteomes" id="UP001596395">
    <property type="component" value="Unassembled WGS sequence"/>
</dbReference>
<feature type="domain" description="CBS" evidence="4">
    <location>
        <begin position="225"/>
        <end position="283"/>
    </location>
</feature>
<dbReference type="SUPFAM" id="SSF54631">
    <property type="entry name" value="CBS-domain pair"/>
    <property type="match status" value="2"/>
</dbReference>
<dbReference type="SMART" id="SM00116">
    <property type="entry name" value="CBS"/>
    <property type="match status" value="4"/>
</dbReference>
<dbReference type="RefSeq" id="WP_336351949.1">
    <property type="nucleotide sequence ID" value="NZ_JAZAQL010000004.1"/>
</dbReference>
<feature type="compositionally biased region" description="Gly residues" evidence="3">
    <location>
        <begin position="183"/>
        <end position="202"/>
    </location>
</feature>
<evidence type="ECO:0000313" key="5">
    <source>
        <dbReference type="EMBL" id="MFC6955010.1"/>
    </source>
</evidence>
<dbReference type="EMBL" id="JBHSXN010000004">
    <property type="protein sequence ID" value="MFC6955010.1"/>
    <property type="molecule type" value="Genomic_DNA"/>
</dbReference>
<dbReference type="PANTHER" id="PTHR43080:SF2">
    <property type="entry name" value="CBS DOMAIN-CONTAINING PROTEIN"/>
    <property type="match status" value="1"/>
</dbReference>
<dbReference type="InterPro" id="IPR051257">
    <property type="entry name" value="Diverse_CBS-Domain"/>
</dbReference>
<feature type="domain" description="CBS" evidence="4">
    <location>
        <begin position="128"/>
        <end position="184"/>
    </location>
</feature>
<evidence type="ECO:0000259" key="4">
    <source>
        <dbReference type="PROSITE" id="PS51371"/>
    </source>
</evidence>
<dbReference type="CDD" id="cd17780">
    <property type="entry name" value="CBS_pair_arch1_repeat1"/>
    <property type="match status" value="1"/>
</dbReference>
<accession>A0ABD5VLC5</accession>
<dbReference type="PROSITE" id="PS51371">
    <property type="entry name" value="CBS"/>
    <property type="match status" value="3"/>
</dbReference>